<feature type="binding site" evidence="7">
    <location>
        <position position="79"/>
    </location>
    <ligand>
        <name>substrate</name>
    </ligand>
</feature>
<dbReference type="GO" id="GO:0047938">
    <property type="term" value="F:glucose-6-phosphate 1-epimerase activity"/>
    <property type="evidence" value="ECO:0007669"/>
    <property type="project" value="UniProtKB-UniRule"/>
</dbReference>
<feature type="binding site" evidence="7">
    <location>
        <position position="84"/>
    </location>
    <ligand>
        <name>substrate</name>
    </ligand>
</feature>
<dbReference type="PANTHER" id="PTHR11122">
    <property type="entry name" value="APOSPORY-ASSOCIATED PROTEIN C-RELATED"/>
    <property type="match status" value="1"/>
</dbReference>
<organism evidence="8 9">
    <name type="scientific">Podila minutissima</name>
    <dbReference type="NCBI Taxonomy" id="64525"/>
    <lineage>
        <taxon>Eukaryota</taxon>
        <taxon>Fungi</taxon>
        <taxon>Fungi incertae sedis</taxon>
        <taxon>Mucoromycota</taxon>
        <taxon>Mortierellomycotina</taxon>
        <taxon>Mortierellomycetes</taxon>
        <taxon>Mortierellales</taxon>
        <taxon>Mortierellaceae</taxon>
        <taxon>Podila</taxon>
    </lineage>
</organism>
<dbReference type="InterPro" id="IPR008183">
    <property type="entry name" value="Aldose_1/G6P_1-epimerase"/>
</dbReference>
<dbReference type="Pfam" id="PF01263">
    <property type="entry name" value="Aldose_epim"/>
    <property type="match status" value="1"/>
</dbReference>
<comment type="catalytic activity">
    <reaction evidence="1">
        <text>alpha-D-glucose 6-phosphate = beta-D-glucose 6-phosphate</text>
        <dbReference type="Rhea" id="RHEA:16249"/>
        <dbReference type="ChEBI" id="CHEBI:58225"/>
        <dbReference type="ChEBI" id="CHEBI:58247"/>
        <dbReference type="EC" id="5.1.3.15"/>
    </reaction>
</comment>
<dbReference type="InterPro" id="IPR011013">
    <property type="entry name" value="Gal_mutarotase_sf_dom"/>
</dbReference>
<evidence type="ECO:0000256" key="1">
    <source>
        <dbReference type="ARBA" id="ARBA00001096"/>
    </source>
</evidence>
<evidence type="ECO:0000256" key="5">
    <source>
        <dbReference type="PIRNR" id="PIRNR016020"/>
    </source>
</evidence>
<evidence type="ECO:0000313" key="8">
    <source>
        <dbReference type="EMBL" id="KAF9331478.1"/>
    </source>
</evidence>
<feature type="binding site" evidence="7">
    <location>
        <position position="55"/>
    </location>
    <ligand>
        <name>substrate</name>
    </ligand>
</feature>
<evidence type="ECO:0000256" key="4">
    <source>
        <dbReference type="ARBA" id="ARBA00023235"/>
    </source>
</evidence>
<comment type="caution">
    <text evidence="8">The sequence shown here is derived from an EMBL/GenBank/DDBJ whole genome shotgun (WGS) entry which is preliminary data.</text>
</comment>
<dbReference type="InterPro" id="IPR025532">
    <property type="entry name" value="G6P_1-epimerase"/>
</dbReference>
<dbReference type="Proteomes" id="UP000696485">
    <property type="component" value="Unassembled WGS sequence"/>
</dbReference>
<evidence type="ECO:0000256" key="7">
    <source>
        <dbReference type="PIRSR" id="PIRSR016020-2"/>
    </source>
</evidence>
<proteinExistence type="inferred from homology"/>
<comment type="similarity">
    <text evidence="2 5">Belongs to the glucose-6-phosphate 1-epimerase family.</text>
</comment>
<evidence type="ECO:0000256" key="3">
    <source>
        <dbReference type="ARBA" id="ARBA00012083"/>
    </source>
</evidence>
<dbReference type="InterPro" id="IPR014718">
    <property type="entry name" value="GH-type_carb-bd"/>
</dbReference>
<dbReference type="PIRSF" id="PIRSF016020">
    <property type="entry name" value="PHexose_mutarotase"/>
    <property type="match status" value="1"/>
</dbReference>
<accession>A0A9P5VLL5</accession>
<reference evidence="8" key="1">
    <citation type="journal article" date="2020" name="Fungal Divers.">
        <title>Resolving the Mortierellaceae phylogeny through synthesis of multi-gene phylogenetics and phylogenomics.</title>
        <authorList>
            <person name="Vandepol N."/>
            <person name="Liber J."/>
            <person name="Desiro A."/>
            <person name="Na H."/>
            <person name="Kennedy M."/>
            <person name="Barry K."/>
            <person name="Grigoriev I.V."/>
            <person name="Miller A.N."/>
            <person name="O'Donnell K."/>
            <person name="Stajich J.E."/>
            <person name="Bonito G."/>
        </authorList>
    </citation>
    <scope>NUCLEOTIDE SEQUENCE</scope>
    <source>
        <strain evidence="8">NVP1</strain>
    </source>
</reference>
<keyword evidence="9" id="KW-1185">Reference proteome</keyword>
<name>A0A9P5VLL5_9FUNG</name>
<dbReference type="GO" id="GO:0005737">
    <property type="term" value="C:cytoplasm"/>
    <property type="evidence" value="ECO:0007669"/>
    <property type="project" value="TreeGrafter"/>
</dbReference>
<dbReference type="SUPFAM" id="SSF74650">
    <property type="entry name" value="Galactose mutarotase-like"/>
    <property type="match status" value="1"/>
</dbReference>
<gene>
    <name evidence="8" type="ORF">BG006_005677</name>
</gene>
<dbReference type="PANTHER" id="PTHR11122:SF13">
    <property type="entry name" value="GLUCOSE-6-PHOSPHATE 1-EPIMERASE"/>
    <property type="match status" value="1"/>
</dbReference>
<evidence type="ECO:0000256" key="6">
    <source>
        <dbReference type="PIRSR" id="PIRSR016020-1"/>
    </source>
</evidence>
<dbReference type="Gene3D" id="2.70.98.10">
    <property type="match status" value="1"/>
</dbReference>
<dbReference type="CDD" id="cd09020">
    <property type="entry name" value="D-hex-6-P-epi_like"/>
    <property type="match status" value="1"/>
</dbReference>
<dbReference type="GO" id="GO:0030246">
    <property type="term" value="F:carbohydrate binding"/>
    <property type="evidence" value="ECO:0007669"/>
    <property type="project" value="UniProtKB-UniRule"/>
</dbReference>
<dbReference type="EMBL" id="JAAAUY010000320">
    <property type="protein sequence ID" value="KAF9331478.1"/>
    <property type="molecule type" value="Genomic_DNA"/>
</dbReference>
<feature type="active site" evidence="6">
    <location>
        <position position="157"/>
    </location>
</feature>
<comment type="function">
    <text evidence="5">Catalyzes the interconversion between the alpha and beta anomers from at least three hexose 6-phosphate sugars (Glc6P, Gal6P, and Man6P).</text>
</comment>
<dbReference type="EC" id="5.1.3.15" evidence="3 5"/>
<dbReference type="GO" id="GO:0005975">
    <property type="term" value="P:carbohydrate metabolic process"/>
    <property type="evidence" value="ECO:0007669"/>
    <property type="project" value="InterPro"/>
</dbReference>
<evidence type="ECO:0000256" key="2">
    <source>
        <dbReference type="ARBA" id="ARBA00005866"/>
    </source>
</evidence>
<feature type="active site" evidence="6">
    <location>
        <position position="260"/>
    </location>
</feature>
<sequence length="285" mass="31190">MPVHQQSEKIILTHSTGASAEVYFYGSTLTSWKVAGKERIFLSDKAILDGSKAIRGGIPLVFPVFGKGKAPHVTASLPQHGFARVTRWKLVNSSEDATTVTVQLGLDHSMITEEFRNLWPFDFSLVYTVSLTADNIETGLRVHNIGDRAFDFNTLLHTYFLIPDASAVKVVGLNGVDYVDKVLQTSSKQKGDVVIRGEVDSVYANVNTLKLEIQYDPSGKGIQVQKNGLGDIVVWNPWTEKASGMADFGDEEFHKMICVEAGQVAEFIALAAGDAWEGSQILSLL</sequence>
<evidence type="ECO:0000313" key="9">
    <source>
        <dbReference type="Proteomes" id="UP000696485"/>
    </source>
</evidence>
<protein>
    <recommendedName>
        <fullName evidence="3 5">Glucose-6-phosphate 1-epimerase</fullName>
        <ecNumber evidence="3 5">5.1.3.15</ecNumber>
    </recommendedName>
</protein>
<dbReference type="AlphaFoldDB" id="A0A9P5VLL5"/>
<keyword evidence="4 5" id="KW-0413">Isomerase</keyword>